<keyword evidence="3" id="KW-1185">Reference proteome</keyword>
<proteinExistence type="predicted"/>
<gene>
    <name evidence="2" type="ORF">Tsubulata_045571</name>
</gene>
<feature type="domain" description="Bet v I/Major latex protein" evidence="1">
    <location>
        <begin position="2"/>
        <end position="52"/>
    </location>
</feature>
<organism evidence="2 3">
    <name type="scientific">Turnera subulata</name>
    <dbReference type="NCBI Taxonomy" id="218843"/>
    <lineage>
        <taxon>Eukaryota</taxon>
        <taxon>Viridiplantae</taxon>
        <taxon>Streptophyta</taxon>
        <taxon>Embryophyta</taxon>
        <taxon>Tracheophyta</taxon>
        <taxon>Spermatophyta</taxon>
        <taxon>Magnoliopsida</taxon>
        <taxon>eudicotyledons</taxon>
        <taxon>Gunneridae</taxon>
        <taxon>Pentapetalae</taxon>
        <taxon>rosids</taxon>
        <taxon>fabids</taxon>
        <taxon>Malpighiales</taxon>
        <taxon>Passifloraceae</taxon>
        <taxon>Turnera</taxon>
    </lineage>
</organism>
<reference evidence="2" key="1">
    <citation type="submission" date="2022-02" db="EMBL/GenBank/DDBJ databases">
        <authorList>
            <person name="Henning P.M."/>
            <person name="McCubbin A.G."/>
            <person name="Shore J.S."/>
        </authorList>
    </citation>
    <scope>NUCLEOTIDE SEQUENCE</scope>
    <source>
        <strain evidence="2">F60SS</strain>
        <tissue evidence="2">Leaves</tissue>
    </source>
</reference>
<dbReference type="Pfam" id="PF00407">
    <property type="entry name" value="Bet_v_1"/>
    <property type="match status" value="1"/>
</dbReference>
<comment type="caution">
    <text evidence="2">The sequence shown here is derived from an EMBL/GenBank/DDBJ whole genome shotgun (WGS) entry which is preliminary data.</text>
</comment>
<evidence type="ECO:0000313" key="3">
    <source>
        <dbReference type="Proteomes" id="UP001141552"/>
    </source>
</evidence>
<dbReference type="SUPFAM" id="SSF55961">
    <property type="entry name" value="Bet v1-like"/>
    <property type="match status" value="1"/>
</dbReference>
<reference evidence="2" key="2">
    <citation type="journal article" date="2023" name="Plants (Basel)">
        <title>Annotation of the Turnera subulata (Passifloraceae) Draft Genome Reveals the S-Locus Evolved after the Divergence of Turneroideae from Passifloroideae in a Stepwise Manner.</title>
        <authorList>
            <person name="Henning P.M."/>
            <person name="Roalson E.H."/>
            <person name="Mir W."/>
            <person name="McCubbin A.G."/>
            <person name="Shore J.S."/>
        </authorList>
    </citation>
    <scope>NUCLEOTIDE SEQUENCE</scope>
    <source>
        <strain evidence="2">F60SS</strain>
    </source>
</reference>
<evidence type="ECO:0000313" key="2">
    <source>
        <dbReference type="EMBL" id="KAJ4833370.1"/>
    </source>
</evidence>
<protein>
    <recommendedName>
        <fullName evidence="1">Bet v I/Major latex protein domain-containing protein</fullName>
    </recommendedName>
</protein>
<dbReference type="GO" id="GO:0006952">
    <property type="term" value="P:defense response"/>
    <property type="evidence" value="ECO:0007669"/>
    <property type="project" value="InterPro"/>
</dbReference>
<evidence type="ECO:0000259" key="1">
    <source>
        <dbReference type="Pfam" id="PF00407"/>
    </source>
</evidence>
<sequence>MTGGRRETYKERVEVDEANNIVKLTGLEGDPLKIYKNVPNPDIYIDFMVKNSKDIAAAVGKA</sequence>
<dbReference type="InterPro" id="IPR000916">
    <property type="entry name" value="Bet_v_I/MLP"/>
</dbReference>
<accession>A0A9Q0JA70</accession>
<dbReference type="AlphaFoldDB" id="A0A9Q0JA70"/>
<dbReference type="OrthoDB" id="1501595at2759"/>
<name>A0A9Q0JA70_9ROSI</name>
<dbReference type="Proteomes" id="UP001141552">
    <property type="component" value="Unassembled WGS sequence"/>
</dbReference>
<dbReference type="EMBL" id="JAKUCV010004966">
    <property type="protein sequence ID" value="KAJ4833370.1"/>
    <property type="molecule type" value="Genomic_DNA"/>
</dbReference>